<dbReference type="Gene3D" id="3.90.550.10">
    <property type="entry name" value="Spore Coat Polysaccharide Biosynthesis Protein SpsA, Chain A"/>
    <property type="match status" value="1"/>
</dbReference>
<feature type="transmembrane region" description="Helical" evidence="8">
    <location>
        <begin position="272"/>
        <end position="296"/>
    </location>
</feature>
<gene>
    <name evidence="10" type="ORF">IGS68_28190</name>
</gene>
<keyword evidence="10" id="KW-0614">Plasmid</keyword>
<dbReference type="SUPFAM" id="SSF53448">
    <property type="entry name" value="Nucleotide-diphospho-sugar transferases"/>
    <property type="match status" value="1"/>
</dbReference>
<feature type="region of interest" description="Disordered" evidence="7">
    <location>
        <begin position="349"/>
        <end position="368"/>
    </location>
</feature>
<feature type="domain" description="Glycosyltransferase 2-like" evidence="9">
    <location>
        <begin position="14"/>
        <end position="178"/>
    </location>
</feature>
<evidence type="ECO:0000256" key="8">
    <source>
        <dbReference type="SAM" id="Phobius"/>
    </source>
</evidence>
<feature type="transmembrane region" description="Helical" evidence="8">
    <location>
        <begin position="239"/>
        <end position="260"/>
    </location>
</feature>
<evidence type="ECO:0000256" key="5">
    <source>
        <dbReference type="ARBA" id="ARBA00022989"/>
    </source>
</evidence>
<comment type="subcellular location">
    <subcellularLocation>
        <location evidence="1">Membrane</location>
        <topology evidence="1">Multi-pass membrane protein</topology>
    </subcellularLocation>
</comment>
<evidence type="ECO:0000256" key="6">
    <source>
        <dbReference type="ARBA" id="ARBA00023136"/>
    </source>
</evidence>
<keyword evidence="3" id="KW-0808">Transferase</keyword>
<evidence type="ECO:0000256" key="2">
    <source>
        <dbReference type="ARBA" id="ARBA00022676"/>
    </source>
</evidence>
<dbReference type="InterPro" id="IPR050256">
    <property type="entry name" value="Glycosyltransferase_2"/>
</dbReference>
<dbReference type="InterPro" id="IPR001173">
    <property type="entry name" value="Glyco_trans_2-like"/>
</dbReference>
<protein>
    <submittedName>
        <fullName evidence="10">Glycosyltransferase</fullName>
    </submittedName>
</protein>
<dbReference type="PANTHER" id="PTHR48090">
    <property type="entry name" value="UNDECAPRENYL-PHOSPHATE 4-DEOXY-4-FORMAMIDO-L-ARABINOSE TRANSFERASE-RELATED"/>
    <property type="match status" value="1"/>
</dbReference>
<keyword evidence="2" id="KW-0328">Glycosyltransferase</keyword>
<evidence type="ECO:0000256" key="1">
    <source>
        <dbReference type="ARBA" id="ARBA00004141"/>
    </source>
</evidence>
<proteinExistence type="predicted"/>
<evidence type="ECO:0000256" key="7">
    <source>
        <dbReference type="SAM" id="MobiDB-lite"/>
    </source>
</evidence>
<keyword evidence="6 8" id="KW-0472">Membrane</keyword>
<evidence type="ECO:0000256" key="4">
    <source>
        <dbReference type="ARBA" id="ARBA00022692"/>
    </source>
</evidence>
<dbReference type="InterPro" id="IPR029044">
    <property type="entry name" value="Nucleotide-diphossugar_trans"/>
</dbReference>
<geneLocation type="plasmid" evidence="10 11">
    <name>pTT6-1</name>
</geneLocation>
<keyword evidence="4 8" id="KW-0812">Transmembrane</keyword>
<dbReference type="Proteomes" id="UP000595197">
    <property type="component" value="Plasmid pTT6-1"/>
</dbReference>
<organism evidence="10 11">
    <name type="scientific">Skermanella cutis</name>
    <dbReference type="NCBI Taxonomy" id="2775420"/>
    <lineage>
        <taxon>Bacteria</taxon>
        <taxon>Pseudomonadati</taxon>
        <taxon>Pseudomonadota</taxon>
        <taxon>Alphaproteobacteria</taxon>
        <taxon>Rhodospirillales</taxon>
        <taxon>Azospirillaceae</taxon>
        <taxon>Skermanella</taxon>
    </lineage>
</organism>
<dbReference type="EMBL" id="CP067421">
    <property type="protein sequence ID" value="QQP93047.1"/>
    <property type="molecule type" value="Genomic_DNA"/>
</dbReference>
<evidence type="ECO:0000256" key="3">
    <source>
        <dbReference type="ARBA" id="ARBA00022679"/>
    </source>
</evidence>
<keyword evidence="11" id="KW-1185">Reference proteome</keyword>
<dbReference type="RefSeq" id="WP_201082401.1">
    <property type="nucleotide sequence ID" value="NZ_CP067421.1"/>
</dbReference>
<dbReference type="Pfam" id="PF00535">
    <property type="entry name" value="Glycos_transf_2"/>
    <property type="match status" value="1"/>
</dbReference>
<dbReference type="CDD" id="cd04187">
    <property type="entry name" value="DPM1_like_bac"/>
    <property type="match status" value="1"/>
</dbReference>
<reference evidence="10" key="1">
    <citation type="submission" date="2021-02" db="EMBL/GenBank/DDBJ databases">
        <title>Skermanella TT6 skin isolate.</title>
        <authorList>
            <person name="Lee K."/>
            <person name="Ganzorig M."/>
        </authorList>
    </citation>
    <scope>NUCLEOTIDE SEQUENCE</scope>
    <source>
        <strain evidence="10">TT6</strain>
    </source>
</reference>
<evidence type="ECO:0000313" key="10">
    <source>
        <dbReference type="EMBL" id="QQP93047.1"/>
    </source>
</evidence>
<name>A0ABX7BKS3_9PROT</name>
<keyword evidence="5 8" id="KW-1133">Transmembrane helix</keyword>
<accession>A0ABX7BKS3</accession>
<sequence length="368" mass="40963">MELHGVSSGPPSVSVVAPCYNEEEGLREFWGRVTAACQDTVDQDYEIILVDDGSKDGTWSIIKALSECDPRVVGVRLFRNHGHQLAATAGLSVARGDRVMLIDADLQDPPELLKPMMGTMDLGADVVYGKRTSREGETWFKLLTAATFYRFLTHLTTVPIPRDAGDFRLMNRRVVEALLAMPERQRFIRGMVSWIGGRQVALPYERNARFAGTTKYPLQKMVRFAVDAITSFSTVPLRLASWLGAGTAIIAFFLVIYTVWQWWQGATVTGWASVVTAIAIFSGAQLLVLGILGEYLGRLFQEIKGRPLFLVDTVLIGGVPYGLPADFSSLRPSEQRHILALYRQVSDIQDRREHGQETGGHNEIRRHA</sequence>
<evidence type="ECO:0000259" key="9">
    <source>
        <dbReference type="Pfam" id="PF00535"/>
    </source>
</evidence>
<dbReference type="PANTHER" id="PTHR48090:SF1">
    <property type="entry name" value="PROPHAGE BACTOPRENOL GLUCOSYL TRANSFERASE HOMOLOG"/>
    <property type="match status" value="1"/>
</dbReference>
<evidence type="ECO:0000313" key="11">
    <source>
        <dbReference type="Proteomes" id="UP000595197"/>
    </source>
</evidence>